<dbReference type="Gene3D" id="3.10.50.10">
    <property type="match status" value="1"/>
</dbReference>
<dbReference type="Gene3D" id="3.20.20.80">
    <property type="entry name" value="Glycosidases"/>
    <property type="match status" value="1"/>
</dbReference>
<dbReference type="EMBL" id="RHHQ01000003">
    <property type="protein sequence ID" value="RNB92538.1"/>
    <property type="molecule type" value="Genomic_DNA"/>
</dbReference>
<comment type="caution">
    <text evidence="2">The sequence shown here is derived from an EMBL/GenBank/DDBJ whole genome shotgun (WGS) entry which is preliminary data.</text>
</comment>
<dbReference type="Pfam" id="PF08239">
    <property type="entry name" value="SH3_3"/>
    <property type="match status" value="1"/>
</dbReference>
<dbReference type="SUPFAM" id="SSF55383">
    <property type="entry name" value="Copper amine oxidase, domain N"/>
    <property type="match status" value="1"/>
</dbReference>
<dbReference type="AlphaFoldDB" id="A0A3M8DWQ0"/>
<keyword evidence="2" id="KW-0378">Hydrolase</keyword>
<dbReference type="SUPFAM" id="SSF51445">
    <property type="entry name" value="(Trans)glycosidases"/>
    <property type="match status" value="1"/>
</dbReference>
<dbReference type="Pfam" id="PF00704">
    <property type="entry name" value="Glyco_hydro_18"/>
    <property type="match status" value="1"/>
</dbReference>
<dbReference type="PANTHER" id="PTHR46066">
    <property type="entry name" value="CHITINASE DOMAIN-CONTAINING PROTEIN 1 FAMILY MEMBER"/>
    <property type="match status" value="1"/>
</dbReference>
<name>A0A3M8DWQ0_9BACL</name>
<dbReference type="InterPro" id="IPR011583">
    <property type="entry name" value="Chitinase_II/V-like_cat"/>
</dbReference>
<keyword evidence="3" id="KW-1185">Reference proteome</keyword>
<dbReference type="SMART" id="SM00287">
    <property type="entry name" value="SH3b"/>
    <property type="match status" value="1"/>
</dbReference>
<reference evidence="2 3" key="1">
    <citation type="submission" date="2018-10" db="EMBL/GenBank/DDBJ databases">
        <title>Phylogenomics of Brevibacillus.</title>
        <authorList>
            <person name="Dunlap C."/>
        </authorList>
    </citation>
    <scope>NUCLEOTIDE SEQUENCE [LARGE SCALE GENOMIC DNA]</scope>
    <source>
        <strain evidence="2 3">JCM 15716</strain>
    </source>
</reference>
<dbReference type="GO" id="GO:0016787">
    <property type="term" value="F:hydrolase activity"/>
    <property type="evidence" value="ECO:0007669"/>
    <property type="project" value="UniProtKB-KW"/>
</dbReference>
<dbReference type="GO" id="GO:0005975">
    <property type="term" value="P:carbohydrate metabolic process"/>
    <property type="evidence" value="ECO:0007669"/>
    <property type="project" value="InterPro"/>
</dbReference>
<dbReference type="Proteomes" id="UP000271031">
    <property type="component" value="Unassembled WGS sequence"/>
</dbReference>
<protein>
    <submittedName>
        <fullName evidence="2">Glycosyl hydrolase</fullName>
    </submittedName>
</protein>
<dbReference type="PANTHER" id="PTHR46066:SF2">
    <property type="entry name" value="CHITINASE DOMAIN-CONTAINING PROTEIN 1"/>
    <property type="match status" value="1"/>
</dbReference>
<evidence type="ECO:0000313" key="3">
    <source>
        <dbReference type="Proteomes" id="UP000271031"/>
    </source>
</evidence>
<dbReference type="OrthoDB" id="9775889at2"/>
<dbReference type="Gene3D" id="2.30.30.40">
    <property type="entry name" value="SH3 Domains"/>
    <property type="match status" value="1"/>
</dbReference>
<dbReference type="Pfam" id="PF07833">
    <property type="entry name" value="Cu_amine_oxidN1"/>
    <property type="match status" value="1"/>
</dbReference>
<gene>
    <name evidence="2" type="ORF">EDM56_00635</name>
</gene>
<dbReference type="InterPro" id="IPR001223">
    <property type="entry name" value="Glyco_hydro18_cat"/>
</dbReference>
<dbReference type="PROSITE" id="PS51910">
    <property type="entry name" value="GH18_2"/>
    <property type="match status" value="1"/>
</dbReference>
<evidence type="ECO:0000259" key="1">
    <source>
        <dbReference type="PROSITE" id="PS51910"/>
    </source>
</evidence>
<dbReference type="InterPro" id="IPR029070">
    <property type="entry name" value="Chitinase_insertion_sf"/>
</dbReference>
<dbReference type="InterPro" id="IPR036582">
    <property type="entry name" value="Mao_N_sf"/>
</dbReference>
<proteinExistence type="predicted"/>
<dbReference type="InterPro" id="IPR012854">
    <property type="entry name" value="Cu_amine_oxidase-like_N"/>
</dbReference>
<organism evidence="2 3">
    <name type="scientific">Brevibacillus fluminis</name>
    <dbReference type="NCBI Taxonomy" id="511487"/>
    <lineage>
        <taxon>Bacteria</taxon>
        <taxon>Bacillati</taxon>
        <taxon>Bacillota</taxon>
        <taxon>Bacilli</taxon>
        <taxon>Bacillales</taxon>
        <taxon>Paenibacillaceae</taxon>
        <taxon>Brevibacillus</taxon>
    </lineage>
</organism>
<dbReference type="InterPro" id="IPR003646">
    <property type="entry name" value="SH3-like_bac-type"/>
</dbReference>
<dbReference type="SMART" id="SM00636">
    <property type="entry name" value="Glyco_18"/>
    <property type="match status" value="1"/>
</dbReference>
<evidence type="ECO:0000313" key="2">
    <source>
        <dbReference type="EMBL" id="RNB92538.1"/>
    </source>
</evidence>
<feature type="domain" description="GH18" evidence="1">
    <location>
        <begin position="238"/>
        <end position="557"/>
    </location>
</feature>
<accession>A0A3M8DWQ0</accession>
<dbReference type="InterPro" id="IPR017853">
    <property type="entry name" value="GH"/>
</dbReference>
<dbReference type="GO" id="GO:0008061">
    <property type="term" value="F:chitin binding"/>
    <property type="evidence" value="ECO:0007669"/>
    <property type="project" value="InterPro"/>
</dbReference>
<sequence>MLLCFFVLVVGSIGIWYVNQLPSTEHVAPFDGKTNVIVFNGEAFEQPYRTENGQIMLPFDFIKAHLDPNAFWDEPTNSLIITTKDRVLRMESGQLTAYLNKIPVSLQIPLTEQDGIRYVPYAPLEKLYPFQLDLVAETNVLKVAKHGASVQEGKVLSDGDAQPLRIGASVKNPIVGELAGDSIVQVLAELEGWYRVQAENGLVGYLPKEAVSLTTIKTIAPVSPTIQQEAAAWKPLGKKIVLAWEQVTKKTANTANFPEMAGLNVVSPTWFELKDDKGTFTNKADAAYVKWAHSKGYKVWGLVSNGFNPDWTKAVLGNFTLREKMIAQILQYASMYKLDGINLDFENVYIDEKDKLVQFVRELTPYLHEQGLTVSMDVTIKSTSDRWSRFYDRARLAETVDYMAVMTYDEHPAASTVSGSVASLPWTEDGLKGVLEEVPHQKLLLGVPFYTRLWKEVKQPDGTVKVSSKALSMTSAQEWISERKLTPAPDAETGQLFVSYTDPTDNATYKMWLEDENSIQKRMDLVHKYKLAGAAVWRRGFETPNIWTTIDEQLKPGN</sequence>